<keyword evidence="5" id="KW-1185">Reference proteome</keyword>
<name>A0AAD5IXP0_ACENE</name>
<evidence type="ECO:0000313" key="5">
    <source>
        <dbReference type="Proteomes" id="UP001064489"/>
    </source>
</evidence>
<keyword evidence="2" id="KW-0677">Repeat</keyword>
<evidence type="ECO:0000256" key="2">
    <source>
        <dbReference type="ARBA" id="ARBA00022737"/>
    </source>
</evidence>
<sequence length="274" mass="32338">MPYSNVEQLWSGIQYLSTLWKQEYYDKEWDMMPRACICYPGSEVPDWFHYRNKGSFINVELPRNWFSPNFVSFALCVVVAFRDHQDYDWGLVIHFECKYRCVPDSTLASNTSTCGLPCYINSDHVFMGFDFHLYPSKHIGESCQNNEVSFQFYIKRLYDDGRTTLQEMQISLTSFEGKVIQSFEGILRFLSMIFYQFLYPGSQWRTQVSHKPREIVTNYTVRSLISHKQLSALCSFWSSLSMSVVLLPTQIFFYRIFLGRLDYSCLFLALAWLL</sequence>
<reference evidence="4" key="1">
    <citation type="journal article" date="2022" name="Plant J.">
        <title>Strategies of tolerance reflected in two North American maple genomes.</title>
        <authorList>
            <person name="McEvoy S.L."/>
            <person name="Sezen U.U."/>
            <person name="Trouern-Trend A."/>
            <person name="McMahon S.M."/>
            <person name="Schaberg P.G."/>
            <person name="Yang J."/>
            <person name="Wegrzyn J.L."/>
            <person name="Swenson N.G."/>
        </authorList>
    </citation>
    <scope>NUCLEOTIDE SEQUENCE</scope>
    <source>
        <strain evidence="4">91603</strain>
    </source>
</reference>
<dbReference type="InterPro" id="IPR045344">
    <property type="entry name" value="C-JID"/>
</dbReference>
<dbReference type="AlphaFoldDB" id="A0AAD5IXP0"/>
<feature type="domain" description="C-JID" evidence="3">
    <location>
        <begin position="40"/>
        <end position="132"/>
    </location>
</feature>
<reference evidence="4" key="2">
    <citation type="submission" date="2023-02" db="EMBL/GenBank/DDBJ databases">
        <authorList>
            <person name="Swenson N.G."/>
            <person name="Wegrzyn J.L."/>
            <person name="Mcevoy S.L."/>
        </authorList>
    </citation>
    <scope>NUCLEOTIDE SEQUENCE</scope>
    <source>
        <strain evidence="4">91603</strain>
        <tissue evidence="4">Leaf</tissue>
    </source>
</reference>
<keyword evidence="1" id="KW-0433">Leucine-rich repeat</keyword>
<dbReference type="Proteomes" id="UP001064489">
    <property type="component" value="Chromosome 5"/>
</dbReference>
<accession>A0AAD5IXP0</accession>
<gene>
    <name evidence="4" type="ORF">LWI28_025265</name>
</gene>
<evidence type="ECO:0000256" key="1">
    <source>
        <dbReference type="ARBA" id="ARBA00022614"/>
    </source>
</evidence>
<protein>
    <recommendedName>
        <fullName evidence="3">C-JID domain-containing protein</fullName>
    </recommendedName>
</protein>
<dbReference type="Pfam" id="PF20160">
    <property type="entry name" value="C-JID"/>
    <property type="match status" value="1"/>
</dbReference>
<evidence type="ECO:0000313" key="4">
    <source>
        <dbReference type="EMBL" id="KAI9178336.1"/>
    </source>
</evidence>
<proteinExistence type="predicted"/>
<dbReference type="EMBL" id="JAJSOW010000102">
    <property type="protein sequence ID" value="KAI9178336.1"/>
    <property type="molecule type" value="Genomic_DNA"/>
</dbReference>
<organism evidence="4 5">
    <name type="scientific">Acer negundo</name>
    <name type="common">Box elder</name>
    <dbReference type="NCBI Taxonomy" id="4023"/>
    <lineage>
        <taxon>Eukaryota</taxon>
        <taxon>Viridiplantae</taxon>
        <taxon>Streptophyta</taxon>
        <taxon>Embryophyta</taxon>
        <taxon>Tracheophyta</taxon>
        <taxon>Spermatophyta</taxon>
        <taxon>Magnoliopsida</taxon>
        <taxon>eudicotyledons</taxon>
        <taxon>Gunneridae</taxon>
        <taxon>Pentapetalae</taxon>
        <taxon>rosids</taxon>
        <taxon>malvids</taxon>
        <taxon>Sapindales</taxon>
        <taxon>Sapindaceae</taxon>
        <taxon>Hippocastanoideae</taxon>
        <taxon>Acereae</taxon>
        <taxon>Acer</taxon>
    </lineage>
</organism>
<comment type="caution">
    <text evidence="4">The sequence shown here is derived from an EMBL/GenBank/DDBJ whole genome shotgun (WGS) entry which is preliminary data.</text>
</comment>
<evidence type="ECO:0000259" key="3">
    <source>
        <dbReference type="Pfam" id="PF20160"/>
    </source>
</evidence>